<dbReference type="InterPro" id="IPR001433">
    <property type="entry name" value="OxRdtase_FAD/NAD-bd"/>
</dbReference>
<comment type="caution">
    <text evidence="18">The sequence shown here is derived from an EMBL/GenBank/DDBJ whole genome shotgun (WGS) entry which is preliminary data.</text>
</comment>
<dbReference type="SUPFAM" id="SSF63380">
    <property type="entry name" value="Riboflavin synthase domain-like"/>
    <property type="match status" value="1"/>
</dbReference>
<dbReference type="SUPFAM" id="SSF52343">
    <property type="entry name" value="Ferredoxin reductase-like, C-terminal NADP-linked domain"/>
    <property type="match status" value="1"/>
</dbReference>
<dbReference type="SUPFAM" id="SSF55856">
    <property type="entry name" value="Cytochrome b5-like heme/steroid binding domain"/>
    <property type="match status" value="1"/>
</dbReference>
<evidence type="ECO:0000256" key="5">
    <source>
        <dbReference type="ARBA" id="ARBA00022617"/>
    </source>
</evidence>
<keyword evidence="13" id="KW-0325">Glycoprotein</keyword>
<dbReference type="PANTHER" id="PTHR11475">
    <property type="entry name" value="OXIDASE/PEROXIDASE"/>
    <property type="match status" value="1"/>
</dbReference>
<feature type="transmembrane region" description="Helical" evidence="16">
    <location>
        <begin position="823"/>
        <end position="844"/>
    </location>
</feature>
<evidence type="ECO:0000256" key="4">
    <source>
        <dbReference type="ARBA" id="ARBA00022525"/>
    </source>
</evidence>
<dbReference type="SMART" id="SM01117">
    <property type="entry name" value="Cyt-b5"/>
    <property type="match status" value="1"/>
</dbReference>
<dbReference type="STRING" id="109895.A0A507E6Y8"/>
<dbReference type="InterPro" id="IPR039261">
    <property type="entry name" value="FNR_nucleotide-bd"/>
</dbReference>
<keyword evidence="6 16" id="KW-0812">Transmembrane</keyword>
<evidence type="ECO:0000256" key="16">
    <source>
        <dbReference type="SAM" id="Phobius"/>
    </source>
</evidence>
<dbReference type="CDD" id="cd06183">
    <property type="entry name" value="cyt_b5_reduct_like"/>
    <property type="match status" value="1"/>
</dbReference>
<dbReference type="SMART" id="SM00664">
    <property type="entry name" value="DoH"/>
    <property type="match status" value="1"/>
</dbReference>
<dbReference type="InterPro" id="IPR001199">
    <property type="entry name" value="Cyt_B5-like_heme/steroid-bd"/>
</dbReference>
<dbReference type="InterPro" id="IPR018506">
    <property type="entry name" value="Cyt_B5_heme-BS"/>
</dbReference>
<evidence type="ECO:0000259" key="17">
    <source>
        <dbReference type="PROSITE" id="PS50255"/>
    </source>
</evidence>
<accession>A0A507E6Y8</accession>
<evidence type="ECO:0000256" key="2">
    <source>
        <dbReference type="ARBA" id="ARBA00004613"/>
    </source>
</evidence>
<dbReference type="CDD" id="cd08760">
    <property type="entry name" value="Cyt_b561_FRRS1_like"/>
    <property type="match status" value="1"/>
</dbReference>
<dbReference type="PROSITE" id="PS50292">
    <property type="entry name" value="PEROXIDASE_3"/>
    <property type="match status" value="1"/>
</dbReference>
<feature type="compositionally biased region" description="Basic and acidic residues" evidence="15">
    <location>
        <begin position="1288"/>
        <end position="1300"/>
    </location>
</feature>
<feature type="binding site" description="axial binding residue" evidence="14">
    <location>
        <position position="310"/>
    </location>
    <ligand>
        <name>heme b</name>
        <dbReference type="ChEBI" id="CHEBI:60344"/>
    </ligand>
    <ligandPart>
        <name>Fe</name>
        <dbReference type="ChEBI" id="CHEBI:18248"/>
    </ligandPart>
</feature>
<comment type="subcellular location">
    <subcellularLocation>
        <location evidence="1">Membrane</location>
    </subcellularLocation>
    <subcellularLocation>
        <location evidence="2">Secreted</location>
    </subcellularLocation>
</comment>
<keyword evidence="5 14" id="KW-0349">Heme</keyword>
<dbReference type="PROSITE" id="PS50255">
    <property type="entry name" value="CYTOCHROME_B5_2"/>
    <property type="match status" value="1"/>
</dbReference>
<dbReference type="Proteomes" id="UP000318582">
    <property type="component" value="Unassembled WGS sequence"/>
</dbReference>
<dbReference type="InterPro" id="IPR010255">
    <property type="entry name" value="Haem_peroxidase_sf"/>
</dbReference>
<evidence type="ECO:0000256" key="7">
    <source>
        <dbReference type="ARBA" id="ARBA00022723"/>
    </source>
</evidence>
<feature type="region of interest" description="Disordered" evidence="15">
    <location>
        <begin position="973"/>
        <end position="992"/>
    </location>
</feature>
<dbReference type="PRINTS" id="PR00457">
    <property type="entry name" value="ANPEROXIDASE"/>
</dbReference>
<dbReference type="InterPro" id="IPR006593">
    <property type="entry name" value="Cyt_b561/ferric_Rdtase_TM"/>
</dbReference>
<dbReference type="Pfam" id="PF00970">
    <property type="entry name" value="FAD_binding_6"/>
    <property type="match status" value="1"/>
</dbReference>
<keyword evidence="11 14" id="KW-0408">Iron</keyword>
<feature type="domain" description="Cytochrome b5 heme-binding" evidence="17">
    <location>
        <begin position="867"/>
        <end position="971"/>
    </location>
</feature>
<evidence type="ECO:0000256" key="11">
    <source>
        <dbReference type="ARBA" id="ARBA00023004"/>
    </source>
</evidence>
<feature type="transmembrane region" description="Helical" evidence="16">
    <location>
        <begin position="687"/>
        <end position="711"/>
    </location>
</feature>
<dbReference type="PANTHER" id="PTHR11475:SF4">
    <property type="entry name" value="CHORION PEROXIDASE"/>
    <property type="match status" value="1"/>
</dbReference>
<keyword evidence="9 16" id="KW-1133">Transmembrane helix</keyword>
<dbReference type="EMBL" id="QEAQ01000028">
    <property type="protein sequence ID" value="TPX59147.1"/>
    <property type="molecule type" value="Genomic_DNA"/>
</dbReference>
<dbReference type="GO" id="GO:0005576">
    <property type="term" value="C:extracellular region"/>
    <property type="evidence" value="ECO:0007669"/>
    <property type="project" value="UniProtKB-SubCell"/>
</dbReference>
<keyword evidence="7 14" id="KW-0479">Metal-binding</keyword>
<evidence type="ECO:0000256" key="13">
    <source>
        <dbReference type="ARBA" id="ARBA00023180"/>
    </source>
</evidence>
<proteinExistence type="predicted"/>
<evidence type="ECO:0000313" key="18">
    <source>
        <dbReference type="EMBL" id="TPX59147.1"/>
    </source>
</evidence>
<evidence type="ECO:0000256" key="14">
    <source>
        <dbReference type="PIRSR" id="PIRSR619791-2"/>
    </source>
</evidence>
<keyword evidence="8" id="KW-0249">Electron transport</keyword>
<feature type="region of interest" description="Disordered" evidence="15">
    <location>
        <begin position="15"/>
        <end position="34"/>
    </location>
</feature>
<evidence type="ECO:0000256" key="3">
    <source>
        <dbReference type="ARBA" id="ARBA00022448"/>
    </source>
</evidence>
<dbReference type="GO" id="GO:0004601">
    <property type="term" value="F:peroxidase activity"/>
    <property type="evidence" value="ECO:0007669"/>
    <property type="project" value="InterPro"/>
</dbReference>
<reference evidence="18 19" key="1">
    <citation type="journal article" date="2019" name="Sci. Rep.">
        <title>Comparative genomics of chytrid fungi reveal insights into the obligate biotrophic and pathogenic lifestyle of Synchytrium endobioticum.</title>
        <authorList>
            <person name="van de Vossenberg B.T.L.H."/>
            <person name="Warris S."/>
            <person name="Nguyen H.D.T."/>
            <person name="van Gent-Pelzer M.P.E."/>
            <person name="Joly D.L."/>
            <person name="van de Geest H.C."/>
            <person name="Bonants P.J.M."/>
            <person name="Smith D.S."/>
            <person name="Levesque C.A."/>
            <person name="van der Lee T.A.J."/>
        </authorList>
    </citation>
    <scope>NUCLEOTIDE SEQUENCE [LARGE SCALE GENOMIC DNA]</scope>
    <source>
        <strain evidence="18 19">CBS 809.83</strain>
    </source>
</reference>
<dbReference type="Gene3D" id="2.40.30.10">
    <property type="entry name" value="Translation factors"/>
    <property type="match status" value="1"/>
</dbReference>
<evidence type="ECO:0000256" key="1">
    <source>
        <dbReference type="ARBA" id="ARBA00004370"/>
    </source>
</evidence>
<keyword evidence="4" id="KW-0964">Secreted</keyword>
<keyword evidence="3" id="KW-0813">Transport</keyword>
<dbReference type="Gene3D" id="3.40.50.80">
    <property type="entry name" value="Nucleotide-binding domain of ferredoxin-NADP reductase (FNR) module"/>
    <property type="match status" value="1"/>
</dbReference>
<evidence type="ECO:0000256" key="6">
    <source>
        <dbReference type="ARBA" id="ARBA00022692"/>
    </source>
</evidence>
<dbReference type="GO" id="GO:0046872">
    <property type="term" value="F:metal ion binding"/>
    <property type="evidence" value="ECO:0007669"/>
    <property type="project" value="UniProtKB-KW"/>
</dbReference>
<dbReference type="PROSITE" id="PS00191">
    <property type="entry name" value="CYTOCHROME_B5_1"/>
    <property type="match status" value="1"/>
</dbReference>
<organism evidence="18 19">
    <name type="scientific">Powellomyces hirtus</name>
    <dbReference type="NCBI Taxonomy" id="109895"/>
    <lineage>
        <taxon>Eukaryota</taxon>
        <taxon>Fungi</taxon>
        <taxon>Fungi incertae sedis</taxon>
        <taxon>Chytridiomycota</taxon>
        <taxon>Chytridiomycota incertae sedis</taxon>
        <taxon>Chytridiomycetes</taxon>
        <taxon>Spizellomycetales</taxon>
        <taxon>Powellomycetaceae</taxon>
        <taxon>Powellomyces</taxon>
    </lineage>
</organism>
<evidence type="ECO:0000256" key="12">
    <source>
        <dbReference type="ARBA" id="ARBA00023136"/>
    </source>
</evidence>
<name>A0A507E6Y8_9FUNG</name>
<feature type="transmembrane region" description="Helical" evidence="16">
    <location>
        <begin position="723"/>
        <end position="742"/>
    </location>
</feature>
<dbReference type="Pfam" id="PF03098">
    <property type="entry name" value="An_peroxidase"/>
    <property type="match status" value="1"/>
</dbReference>
<dbReference type="Gene3D" id="1.10.640.10">
    <property type="entry name" value="Haem peroxidase domain superfamily, animal type"/>
    <property type="match status" value="1"/>
</dbReference>
<dbReference type="InterPro" id="IPR017938">
    <property type="entry name" value="Riboflavin_synthase-like_b-brl"/>
</dbReference>
<evidence type="ECO:0000256" key="15">
    <source>
        <dbReference type="SAM" id="MobiDB-lite"/>
    </source>
</evidence>
<evidence type="ECO:0000256" key="8">
    <source>
        <dbReference type="ARBA" id="ARBA00022982"/>
    </source>
</evidence>
<dbReference type="CDD" id="cd09631">
    <property type="entry name" value="DOMON_DOH"/>
    <property type="match status" value="1"/>
</dbReference>
<keyword evidence="12 16" id="KW-0472">Membrane</keyword>
<keyword evidence="10" id="KW-0560">Oxidoreductase</keyword>
<evidence type="ECO:0000256" key="10">
    <source>
        <dbReference type="ARBA" id="ARBA00023002"/>
    </source>
</evidence>
<protein>
    <recommendedName>
        <fullName evidence="17">Cytochrome b5 heme-binding domain-containing protein</fullName>
    </recommendedName>
</protein>
<dbReference type="InterPro" id="IPR008333">
    <property type="entry name" value="Cbr1-like_FAD-bd_dom"/>
</dbReference>
<dbReference type="Gene3D" id="3.10.120.10">
    <property type="entry name" value="Cytochrome b5-like heme/steroid binding domain"/>
    <property type="match status" value="1"/>
</dbReference>
<feature type="region of interest" description="Disordered" evidence="15">
    <location>
        <begin position="1280"/>
        <end position="1300"/>
    </location>
</feature>
<gene>
    <name evidence="18" type="ORF">PhCBS80983_g02650</name>
</gene>
<dbReference type="InterPro" id="IPR045266">
    <property type="entry name" value="DOH_DOMON"/>
</dbReference>
<dbReference type="GO" id="GO:0016020">
    <property type="term" value="C:membrane"/>
    <property type="evidence" value="ECO:0007669"/>
    <property type="project" value="UniProtKB-SubCell"/>
</dbReference>
<sequence length="1344" mass="149743">MSRRNPQYVQDHVAKRDTVPAGYQSFNGQGNNEDHPDWGAAGAIYLRKSPPMYGDNVNASPGGKNWPNPRNVSQYAFSLTPYPYHMSISELLPMWGSVVHSDVTVTIRDGEYFPIPVPAGDPILDPSATGTFVIPLLRTKYTGLKPEEGLNGTQNTRIMRNEFSAFIDASGLYGLDDATAAQVRGANGTLKSVNYTVLGEAPPLHPATGVFMFALEGGNAVPNFSVYYILLLREHNRRARQLLAVNPTWTSDKVFFEARRWVIAMVQRITMDYYYPLLLGVQAPPYHGYNSSIDPGIDIAFTTCAMRYGHSAINQMIYRLDENGDPIPAGHQLLEEAFWSSNVKSLLDVGIEPYIRGFATQPEQAVDGRFAPAVRNRLRFVKYPFVFDLIAVNIQRSREVGMADYNTLREAYNLSRAATWADITSDVEVRTRLEQLYGNSMDNIDAYVGMIIEDKVGNAVIGPLSATIIKEQLERIRDGDPYWYENPGIFTPEELVEIKETMKPGNLVLSNTNITHFPENPFVVAHQSAAAADLARSKLASGELSFLISDVMKLSWTITKDIITFVVESNSQGWFGFGFGKDMMKADIFLFSLKPTADADIGGIDDMTDFIRVNKTSFKNAFKFSRRLDTNDPFDVPITNVDMSMIFAWGETELGYHGPQSRGHAVVNFFTGVSSVEEDSRLFNLSLFHGIAMFVGFAYVYPVGIYIARYWKNGGTWLIYHQGLMALVSSELMMSAGVAIVGDFGKGHTTHTKIGLFTIVLVVGITFLGKCAGNWDNRFTLKYSAYIRRMHWILGYTTYVFGLCNGFLGVQDITAGTRHTWLRWAYIPGVLLMPVCLLIAAAFTSREKHVEVTKDTREDGPTSNGMLPYFSWETIHERVSIGSKWMVIRSVIYDAELFIDKHPGGRQLIYQSLGLDATELFYGRTTKRKSKGDKNSQKFISFDHIPGMSFNHKHSRLAEALIANTAVGRVAGRFGEGKPDEESTGGSLQRTNSQLPPGFFPPFARDYNAPRSPLSSDVYKIYTLLSNNTVTKNGCTKPTRLFRFSFPRPDDTVYFIPGQSVLLQYVTEEGKVITRPYTPIRSMNVGYLDMYIKVIEGAMTSHLIECKVIRIRGPSLNTAAMNANDRNGCWDIVGMIAGGSGLTPMLLTIDYHLRYASRDPESKRLNTQMSLLNINRSDEDIFASDVLDKAVSDFMGNLQVTYLCHNVGDSEMYKGESGQITTDILRRCLPPPQPRPPLSRAASFGDAMASKGSVRPGLYRSLAASVERGTTRAARVLEEEDETSQFLGDRRALPSVSEKEKERMEAASQTKAMVVLVCGPPSMNVAIVERLIALKYPEESVIVL</sequence>
<evidence type="ECO:0000313" key="19">
    <source>
        <dbReference type="Proteomes" id="UP000318582"/>
    </source>
</evidence>
<dbReference type="Gene3D" id="1.20.120.1770">
    <property type="match status" value="1"/>
</dbReference>
<keyword evidence="19" id="KW-1185">Reference proteome</keyword>
<evidence type="ECO:0000256" key="9">
    <source>
        <dbReference type="ARBA" id="ARBA00022989"/>
    </source>
</evidence>
<dbReference type="InterPro" id="IPR037120">
    <property type="entry name" value="Haem_peroxidase_sf_animal"/>
</dbReference>
<dbReference type="InterPro" id="IPR036400">
    <property type="entry name" value="Cyt_B5-like_heme/steroid_sf"/>
</dbReference>
<dbReference type="InterPro" id="IPR005018">
    <property type="entry name" value="DOMON_domain"/>
</dbReference>
<dbReference type="SUPFAM" id="SSF48113">
    <property type="entry name" value="Heme-dependent peroxidases"/>
    <property type="match status" value="1"/>
</dbReference>
<dbReference type="GO" id="GO:0020037">
    <property type="term" value="F:heme binding"/>
    <property type="evidence" value="ECO:0007669"/>
    <property type="project" value="InterPro"/>
</dbReference>
<dbReference type="Pfam" id="PF00175">
    <property type="entry name" value="NAD_binding_1"/>
    <property type="match status" value="1"/>
</dbReference>
<dbReference type="InterPro" id="IPR019791">
    <property type="entry name" value="Haem_peroxidase_animal"/>
</dbReference>
<feature type="transmembrane region" description="Helical" evidence="16">
    <location>
        <begin position="754"/>
        <end position="772"/>
    </location>
</feature>
<dbReference type="SMART" id="SM00665">
    <property type="entry name" value="B561"/>
    <property type="match status" value="1"/>
</dbReference>
<dbReference type="GO" id="GO:0006979">
    <property type="term" value="P:response to oxidative stress"/>
    <property type="evidence" value="ECO:0007669"/>
    <property type="project" value="InterPro"/>
</dbReference>
<dbReference type="Pfam" id="PF00173">
    <property type="entry name" value="Cyt-b5"/>
    <property type="match status" value="1"/>
</dbReference>
<feature type="transmembrane region" description="Helical" evidence="16">
    <location>
        <begin position="793"/>
        <end position="811"/>
    </location>
</feature>